<name>G8JPG2_ERECY</name>
<evidence type="ECO:0000313" key="3">
    <source>
        <dbReference type="Proteomes" id="UP000006790"/>
    </source>
</evidence>
<sequence length="592" mass="68927">MFVDYSAKGASKITNKIFAEKLLDLIFLDTLDDNQVLEFVKARLLTNQFMQQLSLDNIYGNRYWLYYILSLKLSNEQMEEALDELIVSRLLYQVELTFPGCSFEAAYEMKEFDPMRKIIVDLYISSIFLKCKINSYIKEFTKLVTSDKRLMMLLSEEERCAAFPEYFCDEKKVHEGLIVTLPIKFPKTYLSLLQSDGTMKTNIKLQFQKWELADKRLLYSRNIHIRDVVTREKDVQLRWIQNNQLLKPRTRKSGDTEQSETSIMLRDIHRRHMERQKVMKSVNEKIATTDELLPNEPKPDFLKIFDDINEEIEQAIENDEKVINKTQEIRNRVKQGSIVLPSEIEYLKDPSTHDILKPVNTNQIPQASEKLKYKRSFPRNCENGASFKMGQEYINNGDDEVDDYEFYSDDNINMNNRNDNSNSNNKRHSHSPYQEQVQNYNNAAMTYSNIAYVPALNNLETPDVVLRLSCKHSSSTLRKRLAGLVRSPFNKKDSSTGYLDDTSLIADTWSRLSFRFFLKAKLRKIKQDWQYYKNVAKQCMDDFRSPSEGLGLPPQSATAFYQQAVQISPQGNNISKFLEPNNCSMSGANPQS</sequence>
<dbReference type="AlphaFoldDB" id="G8JPG2"/>
<gene>
    <name evidence="2" type="ordered locus">Ecym_2727</name>
</gene>
<dbReference type="Proteomes" id="UP000006790">
    <property type="component" value="Chromosome 2"/>
</dbReference>
<evidence type="ECO:0000256" key="1">
    <source>
        <dbReference type="SAM" id="MobiDB-lite"/>
    </source>
</evidence>
<accession>G8JPG2</accession>
<proteinExistence type="predicted"/>
<feature type="region of interest" description="Disordered" evidence="1">
    <location>
        <begin position="404"/>
        <end position="432"/>
    </location>
</feature>
<dbReference type="EMBL" id="CP002498">
    <property type="protein sequence ID" value="AET38429.1"/>
    <property type="molecule type" value="Genomic_DNA"/>
</dbReference>
<dbReference type="KEGG" id="erc:Ecym_2727"/>
<keyword evidence="3" id="KW-1185">Reference proteome</keyword>
<evidence type="ECO:0000313" key="2">
    <source>
        <dbReference type="EMBL" id="AET38429.1"/>
    </source>
</evidence>
<dbReference type="OMA" id="ETSIMLR"/>
<organism evidence="2 3">
    <name type="scientific">Eremothecium cymbalariae (strain CBS 270.75 / DBVPG 7215 / KCTC 17166 / NRRL Y-17582)</name>
    <name type="common">Yeast</name>
    <dbReference type="NCBI Taxonomy" id="931890"/>
    <lineage>
        <taxon>Eukaryota</taxon>
        <taxon>Fungi</taxon>
        <taxon>Dikarya</taxon>
        <taxon>Ascomycota</taxon>
        <taxon>Saccharomycotina</taxon>
        <taxon>Saccharomycetes</taxon>
        <taxon>Saccharomycetales</taxon>
        <taxon>Saccharomycetaceae</taxon>
        <taxon>Eremothecium</taxon>
    </lineage>
</organism>
<dbReference type="RefSeq" id="XP_003645246.1">
    <property type="nucleotide sequence ID" value="XM_003645198.1"/>
</dbReference>
<reference evidence="3" key="1">
    <citation type="journal article" date="2012" name="G3 (Bethesda)">
        <title>Pichia sorbitophila, an interspecies yeast hybrid reveals early steps of genome resolution following polyploidization.</title>
        <authorList>
            <person name="Leh Louis V."/>
            <person name="Despons L."/>
            <person name="Friedrich A."/>
            <person name="Martin T."/>
            <person name="Durrens P."/>
            <person name="Casaregola S."/>
            <person name="Neuveglise C."/>
            <person name="Fairhead C."/>
            <person name="Marck C."/>
            <person name="Cruz J.A."/>
            <person name="Straub M.L."/>
            <person name="Kugler V."/>
            <person name="Sacerdot C."/>
            <person name="Uzunov Z."/>
            <person name="Thierry A."/>
            <person name="Weiss S."/>
            <person name="Bleykasten C."/>
            <person name="De Montigny J."/>
            <person name="Jacques N."/>
            <person name="Jung P."/>
            <person name="Lemaire M."/>
            <person name="Mallet S."/>
            <person name="Morel G."/>
            <person name="Richard G.F."/>
            <person name="Sarkar A."/>
            <person name="Savel G."/>
            <person name="Schacherer J."/>
            <person name="Seret M.L."/>
            <person name="Talla E."/>
            <person name="Samson G."/>
            <person name="Jubin C."/>
            <person name="Poulain J."/>
            <person name="Vacherie B."/>
            <person name="Barbe V."/>
            <person name="Pelletier E."/>
            <person name="Sherman D.J."/>
            <person name="Westhof E."/>
            <person name="Weissenbach J."/>
            <person name="Baret P.V."/>
            <person name="Wincker P."/>
            <person name="Gaillardin C."/>
            <person name="Dujon B."/>
            <person name="Souciet J.L."/>
        </authorList>
    </citation>
    <scope>NUCLEOTIDE SEQUENCE [LARGE SCALE GENOMIC DNA]</scope>
    <source>
        <strain evidence="3">CBS 270.75 / DBVPG 7215 / KCTC 17166 / NRRL Y-17582</strain>
    </source>
</reference>
<dbReference type="OrthoDB" id="4053313at2759"/>
<dbReference type="HOGENOM" id="CLU_040946_0_0_1"/>
<dbReference type="GeneID" id="11472009"/>
<dbReference type="InParanoid" id="G8JPG2"/>
<feature type="compositionally biased region" description="Low complexity" evidence="1">
    <location>
        <begin position="409"/>
        <end position="424"/>
    </location>
</feature>
<protein>
    <submittedName>
        <fullName evidence="2">Uncharacterized protein</fullName>
    </submittedName>
</protein>